<evidence type="ECO:0000313" key="3">
    <source>
        <dbReference type="EMBL" id="GAQ82413.1"/>
    </source>
</evidence>
<evidence type="ECO:0000259" key="2">
    <source>
        <dbReference type="PROSITE" id="PS50181"/>
    </source>
</evidence>
<feature type="domain" description="F-box" evidence="2">
    <location>
        <begin position="154"/>
        <end position="200"/>
    </location>
</feature>
<keyword evidence="4" id="KW-1185">Reference proteome</keyword>
<feature type="compositionally biased region" description="Basic and acidic residues" evidence="1">
    <location>
        <begin position="233"/>
        <end position="246"/>
    </location>
</feature>
<name>A0A1Y1HW65_KLENI</name>
<dbReference type="InterPro" id="IPR036047">
    <property type="entry name" value="F-box-like_dom_sf"/>
</dbReference>
<reference evidence="3 4" key="1">
    <citation type="journal article" date="2014" name="Nat. Commun.">
        <title>Klebsormidium flaccidum genome reveals primary factors for plant terrestrial adaptation.</title>
        <authorList>
            <person name="Hori K."/>
            <person name="Maruyama F."/>
            <person name="Fujisawa T."/>
            <person name="Togashi T."/>
            <person name="Yamamoto N."/>
            <person name="Seo M."/>
            <person name="Sato S."/>
            <person name="Yamada T."/>
            <person name="Mori H."/>
            <person name="Tajima N."/>
            <person name="Moriyama T."/>
            <person name="Ikeuchi M."/>
            <person name="Watanabe M."/>
            <person name="Wada H."/>
            <person name="Kobayashi K."/>
            <person name="Saito M."/>
            <person name="Masuda T."/>
            <person name="Sasaki-Sekimoto Y."/>
            <person name="Mashiguchi K."/>
            <person name="Awai K."/>
            <person name="Shimojima M."/>
            <person name="Masuda S."/>
            <person name="Iwai M."/>
            <person name="Nobusawa T."/>
            <person name="Narise T."/>
            <person name="Kondo S."/>
            <person name="Saito H."/>
            <person name="Sato R."/>
            <person name="Murakawa M."/>
            <person name="Ihara Y."/>
            <person name="Oshima-Yamada Y."/>
            <person name="Ohtaka K."/>
            <person name="Satoh M."/>
            <person name="Sonobe K."/>
            <person name="Ishii M."/>
            <person name="Ohtani R."/>
            <person name="Kanamori-Sato M."/>
            <person name="Honoki R."/>
            <person name="Miyazaki D."/>
            <person name="Mochizuki H."/>
            <person name="Umetsu J."/>
            <person name="Higashi K."/>
            <person name="Shibata D."/>
            <person name="Kamiya Y."/>
            <person name="Sato N."/>
            <person name="Nakamura Y."/>
            <person name="Tabata S."/>
            <person name="Ida S."/>
            <person name="Kurokawa K."/>
            <person name="Ohta H."/>
        </authorList>
    </citation>
    <scope>NUCLEOTIDE SEQUENCE [LARGE SCALE GENOMIC DNA]</scope>
    <source>
        <strain evidence="3 4">NIES-2285</strain>
    </source>
</reference>
<organism evidence="3 4">
    <name type="scientific">Klebsormidium nitens</name>
    <name type="common">Green alga</name>
    <name type="synonym">Ulothrix nitens</name>
    <dbReference type="NCBI Taxonomy" id="105231"/>
    <lineage>
        <taxon>Eukaryota</taxon>
        <taxon>Viridiplantae</taxon>
        <taxon>Streptophyta</taxon>
        <taxon>Klebsormidiophyceae</taxon>
        <taxon>Klebsormidiales</taxon>
        <taxon>Klebsormidiaceae</taxon>
        <taxon>Klebsormidium</taxon>
    </lineage>
</organism>
<evidence type="ECO:0000256" key="1">
    <source>
        <dbReference type="SAM" id="MobiDB-lite"/>
    </source>
</evidence>
<dbReference type="AlphaFoldDB" id="A0A1Y1HW65"/>
<dbReference type="Pfam" id="PF12937">
    <property type="entry name" value="F-box-like"/>
    <property type="match status" value="1"/>
</dbReference>
<protein>
    <recommendedName>
        <fullName evidence="2">F-box domain-containing protein</fullName>
    </recommendedName>
</protein>
<sequence length="721" mass="78344">MALLPWKKWIGIDSIVDISQEDDDERRRPFASASFSADGTPRVVDEEALAAARAANEGYAVPVHVLASRAHPKRQPVVVISSYLKPSERLIEARTGKRKPRKGSMTSALPAVAAVGLAGFAGRKLLKKLRANREEPLWALRGLEQKNLESYGDSNLLRLLPEEVLLSVTSRLGIADRLRLASTCRKLYHISTLPSAWASVDLSGSGPAVARISDKELWRLVRRCCGGDDVSRGGADVGRERDDVGREPPPLKGRIWRDEVLREETVVAPPGNATGGAAQAGAGPPGGIILASVNQLRTQQGQEQAPTVSAAPPTGAVVDSTWGYAGGVEENKSPLGRGDPLSMSIPLRYLDISGCSQISRECLTSIIAHSASSLRQVRASGACFLDRRGVDLIVQYGIQAEVDVELTAPNKVEWRMLLMNLRGERDQGLIIKRLLLKDAPLARIDSRAGKVLFQMSILHNMRLTELHLDHCVLRPSDAVTVLEAVQHNVGLHTLRISKAPEGIFEHVQPVRAALTAMLQDNFTLRSLIIEDTRVDEDCVDGIVLGASANGALTSLGLSRIKVAAFEKVYASLGPGNELGSLKELRLTGSKLPCRTLLQHTPLFQNSSRGIRHLELDVNTSCNGQCVAALSKLLDRNGKLHHLRLTVHYEEMTRGSAAALMRLMKRHGQRVAVQTPAAQGYKPVGIRDLQLATLDRVYKDSRPRLLFALFALACAKLTFAAA</sequence>
<dbReference type="InterPro" id="IPR001810">
    <property type="entry name" value="F-box_dom"/>
</dbReference>
<feature type="region of interest" description="Disordered" evidence="1">
    <location>
        <begin position="233"/>
        <end position="252"/>
    </location>
</feature>
<dbReference type="SUPFAM" id="SSF81383">
    <property type="entry name" value="F-box domain"/>
    <property type="match status" value="1"/>
</dbReference>
<gene>
    <name evidence="3" type="ORF">KFL_001100270</name>
</gene>
<dbReference type="Proteomes" id="UP000054558">
    <property type="component" value="Unassembled WGS sequence"/>
</dbReference>
<dbReference type="InterPro" id="IPR032675">
    <property type="entry name" value="LRR_dom_sf"/>
</dbReference>
<dbReference type="EMBL" id="DF237059">
    <property type="protein sequence ID" value="GAQ82413.1"/>
    <property type="molecule type" value="Genomic_DNA"/>
</dbReference>
<dbReference type="CDD" id="cd09917">
    <property type="entry name" value="F-box_SF"/>
    <property type="match status" value="1"/>
</dbReference>
<accession>A0A1Y1HW65</accession>
<dbReference type="SMART" id="SM00256">
    <property type="entry name" value="FBOX"/>
    <property type="match status" value="1"/>
</dbReference>
<dbReference type="SUPFAM" id="SSF52047">
    <property type="entry name" value="RNI-like"/>
    <property type="match status" value="1"/>
</dbReference>
<evidence type="ECO:0000313" key="4">
    <source>
        <dbReference type="Proteomes" id="UP000054558"/>
    </source>
</evidence>
<proteinExistence type="predicted"/>
<dbReference type="Gene3D" id="3.80.10.10">
    <property type="entry name" value="Ribonuclease Inhibitor"/>
    <property type="match status" value="2"/>
</dbReference>
<dbReference type="PROSITE" id="PS50181">
    <property type="entry name" value="FBOX"/>
    <property type="match status" value="1"/>
</dbReference>